<accession>A0A1H5JJS7</accession>
<dbReference type="EMBL" id="FNUE01000002">
    <property type="protein sequence ID" value="SEE52746.1"/>
    <property type="molecule type" value="Genomic_DNA"/>
</dbReference>
<dbReference type="Gene3D" id="3.90.226.10">
    <property type="entry name" value="2-enoyl-CoA Hydratase, Chain A, domain 1"/>
    <property type="match status" value="1"/>
</dbReference>
<evidence type="ECO:0000313" key="1">
    <source>
        <dbReference type="EMBL" id="SEE52746.1"/>
    </source>
</evidence>
<gene>
    <name evidence="1" type="ORF">SAMN05444353_2144</name>
</gene>
<proteinExistence type="predicted"/>
<name>A0A1H5JJS7_9FLAO</name>
<sequence length="483" mass="54088">MIKKINVICITLFCALILGCSKEYEVPQNLVVHDFVWKGLNAYYLYQDQVADLSDRRFSSDEELNAYLNSFPDYNLLFESLTLENDLKSNLVEDYNTLTSPELRTSFTNGLEFGIIADPNNSDNVLGYVTHILPNSNAALQNIARGDYFNAVDGVLLTRQNYQDLLLNGQNNFTLNMANFDGNTITPTTRTVNLEKEGYNYPATFLEDVISINSDNVGYIIYNNDFSNNYIDNLKQTASNFVSQNVNKLVLDLRYSIGSGSFARDIEAFASVITGQFQDEVFLKENWNTKAQEWFLEYQPDSLLTRFSASNQTTTVGGMQVTDLFIILNGNNFEGSSAIELLVNSLNPYMNIQIIGNNTAGNNTGSITLYNSDDYDFGLRNSTHTVALQPVVLTFTNSNDQTYNNGLTPIINLCNQEDVLNLGVLGTNSDPILNRVLNLIETGAANSNSNCNPNNFEYLFNSINVQRNFDNGVFIEQDLPNTN</sequence>
<dbReference type="Gene3D" id="3.30.750.170">
    <property type="match status" value="1"/>
</dbReference>
<keyword evidence="2" id="KW-1185">Reference proteome</keyword>
<evidence type="ECO:0000313" key="2">
    <source>
        <dbReference type="Proteomes" id="UP000183071"/>
    </source>
</evidence>
<reference evidence="1 2" key="1">
    <citation type="submission" date="2016-10" db="EMBL/GenBank/DDBJ databases">
        <authorList>
            <person name="Varghese N."/>
            <person name="Submissions S."/>
        </authorList>
    </citation>
    <scope>NUCLEOTIDE SEQUENCE [LARGE SCALE GENOMIC DNA]</scope>
    <source>
        <strain evidence="1 2">DSW-5</strain>
    </source>
</reference>
<dbReference type="InterPro" id="IPR036034">
    <property type="entry name" value="PDZ_sf"/>
</dbReference>
<comment type="caution">
    <text evidence="1">The sequence shown here is derived from an EMBL/GenBank/DDBJ whole genome shotgun (WGS) entry which is preliminary data.</text>
</comment>
<dbReference type="SUPFAM" id="SSF52096">
    <property type="entry name" value="ClpP/crotonase"/>
    <property type="match status" value="1"/>
</dbReference>
<keyword evidence="1" id="KW-0378">Hydrolase</keyword>
<dbReference type="InterPro" id="IPR029045">
    <property type="entry name" value="ClpP/crotonase-like_dom_sf"/>
</dbReference>
<dbReference type="Gene3D" id="2.30.42.10">
    <property type="match status" value="1"/>
</dbReference>
<dbReference type="PROSITE" id="PS51257">
    <property type="entry name" value="PROKAR_LIPOPROTEIN"/>
    <property type="match status" value="1"/>
</dbReference>
<dbReference type="RefSeq" id="WP_053974882.1">
    <property type="nucleotide sequence ID" value="NZ_FNUE01000002.1"/>
</dbReference>
<dbReference type="GO" id="GO:0006508">
    <property type="term" value="P:proteolysis"/>
    <property type="evidence" value="ECO:0007669"/>
    <property type="project" value="UniProtKB-KW"/>
</dbReference>
<dbReference type="GO" id="GO:0008233">
    <property type="term" value="F:peptidase activity"/>
    <property type="evidence" value="ECO:0007669"/>
    <property type="project" value="UniProtKB-KW"/>
</dbReference>
<dbReference type="Proteomes" id="UP000183071">
    <property type="component" value="Unassembled WGS sequence"/>
</dbReference>
<protein>
    <submittedName>
        <fullName evidence="1">C-terminal processing protease CtpA/Prc, contains a PDZ domain</fullName>
    </submittedName>
</protein>
<organism evidence="1 2">
    <name type="scientific">Polaribacter dokdonensis DSW-5</name>
    <dbReference type="NCBI Taxonomy" id="1300348"/>
    <lineage>
        <taxon>Bacteria</taxon>
        <taxon>Pseudomonadati</taxon>
        <taxon>Bacteroidota</taxon>
        <taxon>Flavobacteriia</taxon>
        <taxon>Flavobacteriales</taxon>
        <taxon>Flavobacteriaceae</taxon>
    </lineage>
</organism>
<keyword evidence="1" id="KW-0645">Protease</keyword>